<proteinExistence type="predicted"/>
<feature type="compositionally biased region" description="Polar residues" evidence="1">
    <location>
        <begin position="1050"/>
        <end position="1062"/>
    </location>
</feature>
<feature type="compositionally biased region" description="Polar residues" evidence="1">
    <location>
        <begin position="656"/>
        <end position="667"/>
    </location>
</feature>
<evidence type="ECO:0000313" key="2">
    <source>
        <dbReference type="Proteomes" id="UP000079169"/>
    </source>
</evidence>
<feature type="compositionally biased region" description="Polar residues" evidence="1">
    <location>
        <begin position="530"/>
        <end position="546"/>
    </location>
</feature>
<gene>
    <name evidence="3" type="primary">LOC103518570</name>
</gene>
<feature type="region of interest" description="Disordered" evidence="1">
    <location>
        <begin position="1050"/>
        <end position="1111"/>
    </location>
</feature>
<feature type="compositionally biased region" description="Polar residues" evidence="1">
    <location>
        <begin position="431"/>
        <end position="446"/>
    </location>
</feature>
<feature type="region of interest" description="Disordered" evidence="1">
    <location>
        <begin position="1170"/>
        <end position="1298"/>
    </location>
</feature>
<organism evidence="2 3">
    <name type="scientific">Diaphorina citri</name>
    <name type="common">Asian citrus psyllid</name>
    <dbReference type="NCBI Taxonomy" id="121845"/>
    <lineage>
        <taxon>Eukaryota</taxon>
        <taxon>Metazoa</taxon>
        <taxon>Ecdysozoa</taxon>
        <taxon>Arthropoda</taxon>
        <taxon>Hexapoda</taxon>
        <taxon>Insecta</taxon>
        <taxon>Pterygota</taxon>
        <taxon>Neoptera</taxon>
        <taxon>Paraneoptera</taxon>
        <taxon>Hemiptera</taxon>
        <taxon>Sternorrhyncha</taxon>
        <taxon>Psylloidea</taxon>
        <taxon>Psyllidae</taxon>
        <taxon>Diaphorininae</taxon>
        <taxon>Diaphorina</taxon>
    </lineage>
</organism>
<feature type="region of interest" description="Disordered" evidence="1">
    <location>
        <begin position="507"/>
        <end position="546"/>
    </location>
</feature>
<dbReference type="RefSeq" id="XP_026686130.1">
    <property type="nucleotide sequence ID" value="XM_026830329.1"/>
</dbReference>
<reference evidence="3" key="1">
    <citation type="submission" date="2025-08" db="UniProtKB">
        <authorList>
            <consortium name="RefSeq"/>
        </authorList>
    </citation>
    <scope>IDENTIFICATION</scope>
</reference>
<feature type="non-terminal residue" evidence="3">
    <location>
        <position position="1"/>
    </location>
</feature>
<protein>
    <submittedName>
        <fullName evidence="3">Cell wall protein AWA1</fullName>
    </submittedName>
</protein>
<dbReference type="STRING" id="121845.A0A3Q0JHB9"/>
<evidence type="ECO:0000256" key="1">
    <source>
        <dbReference type="SAM" id="MobiDB-lite"/>
    </source>
</evidence>
<feature type="compositionally biased region" description="Polar residues" evidence="1">
    <location>
        <begin position="1219"/>
        <end position="1231"/>
    </location>
</feature>
<feature type="region of interest" description="Disordered" evidence="1">
    <location>
        <begin position="216"/>
        <end position="293"/>
    </location>
</feature>
<name>A0A3Q0JHB9_DIACI</name>
<dbReference type="Proteomes" id="UP000079169">
    <property type="component" value="Unplaced"/>
</dbReference>
<feature type="compositionally biased region" description="Polar residues" evidence="1">
    <location>
        <begin position="1277"/>
        <end position="1290"/>
    </location>
</feature>
<feature type="region of interest" description="Disordered" evidence="1">
    <location>
        <begin position="125"/>
        <end position="181"/>
    </location>
</feature>
<keyword evidence="2" id="KW-1185">Reference proteome</keyword>
<feature type="region of interest" description="Disordered" evidence="1">
    <location>
        <begin position="405"/>
        <end position="446"/>
    </location>
</feature>
<dbReference type="PaxDb" id="121845-A0A3Q0JHB9"/>
<feature type="compositionally biased region" description="Polar residues" evidence="1">
    <location>
        <begin position="1254"/>
        <end position="1267"/>
    </location>
</feature>
<feature type="region of interest" description="Disordered" evidence="1">
    <location>
        <begin position="1013"/>
        <end position="1034"/>
    </location>
</feature>
<feature type="compositionally biased region" description="Polar residues" evidence="1">
    <location>
        <begin position="1173"/>
        <end position="1199"/>
    </location>
</feature>
<dbReference type="KEGG" id="dci:103518570"/>
<sequence>PASLSKLRQWTSSEALGDITVDPDCTARIGAPNPATTSLTDEDVTDTGATDHKLPSPEEQVQAVANKFTFNSHTCLTGVRFEGWSTSIVLDDKFHPASLSKLRQWTSSEALGDITVDPDCTARIGAPNPVTTSLTDEDVTDTGATDHKLPSPEEQVQAVANKSSERKDMSEDITSSGVSVMTEKKSHIESLKEWGRSRLRQIRNLDPGVKMRERAESLARKKWDKDEPQHSSSGNWSASSESGSTVTSHQPRSSISSGSVCNKHGTLLTSRRPTASGSSSVTSGDSTLHDEGETCSTYSCDTEGYYTSFHMDSGLKTLREEEPMGETCSTYSCDTEGYYTSFHMDSGLKTLREEEPMAALTTTSALSESHLNDTSLMSGGGDSEYELFGKGSTSTTASSAGTVCTTLLSPPAPPLPQRTTSALSGCRTLPERNTSGGSETEVPSKTQSLKYDKKLSQYVDKKKKCIESHLNDTSLMSGGGDSEYELFGKGSTSTTASSAGTVCTTLLSPPAPPLPQRTTSALSGCRTLPERNTSGGSETEVPSKTQSLKYDKKLSQYVDKTLGARMLGARQNGGKTLKLTKENINKLKQLEEEDNKYATSKRVNSVDTRINSENTRVHSDDARVSKSTVITVDVHHNGSGRGSNGSPEKCEGSPDSGHNTCSSPVDSVTETPSVCDFELSECSDLEGLDRVERIRSKTTINSSRIPSMCVITPPQSDDETSLKLCGALDDSGDYVTIRDSSIISDIETEPAPDFPHTQQEYVSLNELGLNDNSLERKRRGAKVTLNSEGKVVYSSDSLRRRKKIHTTNTFEPGPCVAKSTSPVAQHKNFNVRPVTNQNQVLPPSSPPPIIPNPNDVRNSPLPSRIRERMTPLGTLTRDPTELKPTTEPPRPLEPIMLNRSPNPRRSPLGAHSPGRQFYPNTNPGLLGTKPLSPLVSADRKPDPGKHTVVYPVQRTRAQSPHTIVKASNSPLPNRTIKGAYVKMNENFLETSIDDDPLDKKLVVKRSDSYRLANQENTPHPEAVRKPNASPGVTAGDNLLDAIRQAALNNNKDICDDNGSSRLGTWPRPSPSPTVQSSTPTKRGDGMDMSVNISPITSPPESLSPPPEVEYPPRMNNIAASYKNVPYTENVRNMLSNIRINELSKTYTPVQTQSQSKLDQHLSYLQNKYPALRTDSNPSTTASPASNNQSPTGTVGNTDASPARATYNPYASIRRIAPQRTLSNEQRPTSPSAGERLYPSGAMSPTRRIEPARSSVRSDSQRPLSPSASDRLFPSGTRPLSPTQRPLSPSATERLFPNA</sequence>
<feature type="compositionally biased region" description="Low complexity" evidence="1">
    <location>
        <begin position="231"/>
        <end position="248"/>
    </location>
</feature>
<accession>A0A3Q0JHB9</accession>
<dbReference type="GeneID" id="103518570"/>
<feature type="compositionally biased region" description="Basic and acidic residues" evidence="1">
    <location>
        <begin position="216"/>
        <end position="229"/>
    </location>
</feature>
<feature type="region of interest" description="Disordered" evidence="1">
    <location>
        <begin position="835"/>
        <end position="959"/>
    </location>
</feature>
<feature type="compositionally biased region" description="Low complexity" evidence="1">
    <location>
        <begin position="276"/>
        <end position="286"/>
    </location>
</feature>
<feature type="compositionally biased region" description="Basic and acidic residues" evidence="1">
    <location>
        <begin position="615"/>
        <end position="624"/>
    </location>
</feature>
<evidence type="ECO:0000313" key="3">
    <source>
        <dbReference type="RefSeq" id="XP_026686130.1"/>
    </source>
</evidence>
<feature type="compositionally biased region" description="Polar residues" evidence="1">
    <location>
        <begin position="249"/>
        <end position="260"/>
    </location>
</feature>
<feature type="region of interest" description="Disordered" evidence="1">
    <location>
        <begin position="615"/>
        <end position="667"/>
    </location>
</feature>
<feature type="region of interest" description="Disordered" evidence="1">
    <location>
        <begin position="29"/>
        <end position="54"/>
    </location>
</feature>
<feature type="non-terminal residue" evidence="3">
    <location>
        <position position="1298"/>
    </location>
</feature>